<accession>A0A9X2XB09</accession>
<feature type="region of interest" description="Disordered" evidence="1">
    <location>
        <begin position="119"/>
        <end position="143"/>
    </location>
</feature>
<evidence type="ECO:0000313" key="2">
    <source>
        <dbReference type="EMBL" id="MCT8991456.1"/>
    </source>
</evidence>
<keyword evidence="3" id="KW-1185">Reference proteome</keyword>
<reference evidence="2" key="1">
    <citation type="submission" date="2022-08" db="EMBL/GenBank/DDBJ databases">
        <title>Chelativorans sichuanense sp. nov., a paraffin oil-degrading bacterium isolated from a mixture of oil-based drill cuttings and paddy soil.</title>
        <authorList>
            <person name="Yu J."/>
            <person name="Liu H."/>
            <person name="Chen Q."/>
        </authorList>
    </citation>
    <scope>NUCLEOTIDE SEQUENCE</scope>
    <source>
        <strain evidence="2">SCAU 2101</strain>
    </source>
</reference>
<dbReference type="RefSeq" id="WP_261516374.1">
    <property type="nucleotide sequence ID" value="NZ_JAODNV010000015.1"/>
</dbReference>
<sequence length="172" mass="19075">MTGKSGGHNPVPVSDLASEILDPVLRRRAGLSVALVQSWPEIVGERLADRTQPEKIAWPRRRSEDEPFEPATLVIACEGPAALYVQHETAEIISRANSFLGFAAIGRIKIVQKPVARRPAERPKSVRTLSQDERERLDRLTEGIEEEGLRDSLKRLGESLLASRRKPPLADS</sequence>
<dbReference type="Proteomes" id="UP001149009">
    <property type="component" value="Unassembled WGS sequence"/>
</dbReference>
<name>A0A9X2XB09_9HYPH</name>
<proteinExistence type="predicted"/>
<dbReference type="AlphaFoldDB" id="A0A9X2XB09"/>
<dbReference type="EMBL" id="JAODNV010000015">
    <property type="protein sequence ID" value="MCT8991456.1"/>
    <property type="molecule type" value="Genomic_DNA"/>
</dbReference>
<comment type="caution">
    <text evidence="2">The sequence shown here is derived from an EMBL/GenBank/DDBJ whole genome shotgun (WGS) entry which is preliminary data.</text>
</comment>
<dbReference type="InterPro" id="IPR007922">
    <property type="entry name" value="DciA-like"/>
</dbReference>
<protein>
    <submittedName>
        <fullName evidence="2">DciA family protein</fullName>
    </submittedName>
</protein>
<evidence type="ECO:0000256" key="1">
    <source>
        <dbReference type="SAM" id="MobiDB-lite"/>
    </source>
</evidence>
<dbReference type="Pfam" id="PF05258">
    <property type="entry name" value="DciA"/>
    <property type="match status" value="1"/>
</dbReference>
<evidence type="ECO:0000313" key="3">
    <source>
        <dbReference type="Proteomes" id="UP001149009"/>
    </source>
</evidence>
<organism evidence="2 3">
    <name type="scientific">Chelativorans petroleitrophicus</name>
    <dbReference type="NCBI Taxonomy" id="2975484"/>
    <lineage>
        <taxon>Bacteria</taxon>
        <taxon>Pseudomonadati</taxon>
        <taxon>Pseudomonadota</taxon>
        <taxon>Alphaproteobacteria</taxon>
        <taxon>Hyphomicrobiales</taxon>
        <taxon>Phyllobacteriaceae</taxon>
        <taxon>Chelativorans</taxon>
    </lineage>
</organism>
<gene>
    <name evidence="2" type="ORF">NYR54_14315</name>
</gene>
<dbReference type="PIRSF" id="PIRSF032064">
    <property type="entry name" value="UCP032064"/>
    <property type="match status" value="1"/>
</dbReference>
<dbReference type="InterPro" id="IPR010593">
    <property type="entry name" value="DUF1159"/>
</dbReference>